<evidence type="ECO:0000313" key="1">
    <source>
        <dbReference type="EMBL" id="GFD45971.1"/>
    </source>
</evidence>
<feature type="non-terminal residue" evidence="1">
    <location>
        <position position="1"/>
    </location>
</feature>
<reference evidence="1" key="1">
    <citation type="journal article" date="2019" name="Sci. Rep.">
        <title>Draft genome of Tanacetum cinerariifolium, the natural source of mosquito coil.</title>
        <authorList>
            <person name="Yamashiro T."/>
            <person name="Shiraishi A."/>
            <person name="Satake H."/>
            <person name="Nakayama K."/>
        </authorList>
    </citation>
    <scope>NUCLEOTIDE SEQUENCE</scope>
</reference>
<name>A0A699WMG9_TANCI</name>
<protein>
    <submittedName>
        <fullName evidence="1">Uncharacterized protein</fullName>
    </submittedName>
</protein>
<dbReference type="AlphaFoldDB" id="A0A699WMG9"/>
<organism evidence="1">
    <name type="scientific">Tanacetum cinerariifolium</name>
    <name type="common">Dalmatian daisy</name>
    <name type="synonym">Chrysanthemum cinerariifolium</name>
    <dbReference type="NCBI Taxonomy" id="118510"/>
    <lineage>
        <taxon>Eukaryota</taxon>
        <taxon>Viridiplantae</taxon>
        <taxon>Streptophyta</taxon>
        <taxon>Embryophyta</taxon>
        <taxon>Tracheophyta</taxon>
        <taxon>Spermatophyta</taxon>
        <taxon>Magnoliopsida</taxon>
        <taxon>eudicotyledons</taxon>
        <taxon>Gunneridae</taxon>
        <taxon>Pentapetalae</taxon>
        <taxon>asterids</taxon>
        <taxon>campanulids</taxon>
        <taxon>Asterales</taxon>
        <taxon>Asteraceae</taxon>
        <taxon>Asteroideae</taxon>
        <taxon>Anthemideae</taxon>
        <taxon>Anthemidinae</taxon>
        <taxon>Tanacetum</taxon>
    </lineage>
</organism>
<sequence>PVSPDATPAQMSAWHSDGTPQVFLPITNSTPGIATLHNDLAADPTLAGFRQLIGIGAPDLLAIIESQILPRYAPTPGITVTDAEHLDHYRTLLQCWTANANDLTRRYRLTSLLTEQSIVRRTGKTGALAWMRPNKAYLP</sequence>
<comment type="caution">
    <text evidence="1">The sequence shown here is derived from an EMBL/GenBank/DDBJ whole genome shotgun (WGS) entry which is preliminary data.</text>
</comment>
<dbReference type="EMBL" id="BKCJ011661950">
    <property type="protein sequence ID" value="GFD45971.1"/>
    <property type="molecule type" value="Genomic_DNA"/>
</dbReference>
<proteinExistence type="predicted"/>
<gene>
    <name evidence="1" type="ORF">Tci_917940</name>
</gene>
<feature type="non-terminal residue" evidence="1">
    <location>
        <position position="139"/>
    </location>
</feature>
<accession>A0A699WMG9</accession>